<dbReference type="GO" id="GO:0019262">
    <property type="term" value="P:N-acetylneuraminate catabolic process"/>
    <property type="evidence" value="ECO:0007669"/>
    <property type="project" value="TreeGrafter"/>
</dbReference>
<proteinExistence type="predicted"/>
<name>A0A382ZHM9_9ZZZZ</name>
<dbReference type="GO" id="GO:0008747">
    <property type="term" value="F:N-acetylneuraminate lyase activity"/>
    <property type="evidence" value="ECO:0007669"/>
    <property type="project" value="TreeGrafter"/>
</dbReference>
<sequence>DIRTTIELCQWCEEVGIDIVQMSSAYYYDVKKGDIVAWVNEVAKHTDVGFAAYSHWYSGSKYDMTMDVAEEILKVKNTVAVKWASPNVANYLAGIKYFVPKAAVANNGPLSVHGHQLGAKAWISHVPNFFPQHSWKVHELMTASKYDEANRVLDDFDNEYSEILADIGSITAGEGVFVKPFMKYMGRPSGPSRLPSVDSAVTDEITQKIKKLMDRAPSII</sequence>
<reference evidence="1" key="1">
    <citation type="submission" date="2018-05" db="EMBL/GenBank/DDBJ databases">
        <authorList>
            <person name="Lanie J.A."/>
            <person name="Ng W.-L."/>
            <person name="Kazmierczak K.M."/>
            <person name="Andrzejewski T.M."/>
            <person name="Davidsen T.M."/>
            <person name="Wayne K.J."/>
            <person name="Tettelin H."/>
            <person name="Glass J.I."/>
            <person name="Rusch D."/>
            <person name="Podicherti R."/>
            <person name="Tsui H.-C.T."/>
            <person name="Winkler M.E."/>
        </authorList>
    </citation>
    <scope>NUCLEOTIDE SEQUENCE</scope>
</reference>
<dbReference type="PANTHER" id="PTHR42849:SF1">
    <property type="entry name" value="N-ACETYLNEURAMINATE LYASE"/>
    <property type="match status" value="1"/>
</dbReference>
<evidence type="ECO:0000313" key="1">
    <source>
        <dbReference type="EMBL" id="SVD94719.1"/>
    </source>
</evidence>
<evidence type="ECO:0008006" key="2">
    <source>
        <dbReference type="Google" id="ProtNLM"/>
    </source>
</evidence>
<gene>
    <name evidence="1" type="ORF">METZ01_LOCUS447573</name>
</gene>
<organism evidence="1">
    <name type="scientific">marine metagenome</name>
    <dbReference type="NCBI Taxonomy" id="408172"/>
    <lineage>
        <taxon>unclassified sequences</taxon>
        <taxon>metagenomes</taxon>
        <taxon>ecological metagenomes</taxon>
    </lineage>
</organism>
<dbReference type="EMBL" id="UINC01183796">
    <property type="protein sequence ID" value="SVD94719.1"/>
    <property type="molecule type" value="Genomic_DNA"/>
</dbReference>
<dbReference type="PANTHER" id="PTHR42849">
    <property type="entry name" value="N-ACETYLNEURAMINATE LYASE"/>
    <property type="match status" value="1"/>
</dbReference>
<dbReference type="GO" id="GO:0005829">
    <property type="term" value="C:cytosol"/>
    <property type="evidence" value="ECO:0007669"/>
    <property type="project" value="TreeGrafter"/>
</dbReference>
<dbReference type="CDD" id="cd00408">
    <property type="entry name" value="DHDPS-like"/>
    <property type="match status" value="1"/>
</dbReference>
<dbReference type="AlphaFoldDB" id="A0A382ZHM9"/>
<dbReference type="SUPFAM" id="SSF51569">
    <property type="entry name" value="Aldolase"/>
    <property type="match status" value="1"/>
</dbReference>
<feature type="non-terminal residue" evidence="1">
    <location>
        <position position="1"/>
    </location>
</feature>
<dbReference type="InterPro" id="IPR002220">
    <property type="entry name" value="DapA-like"/>
</dbReference>
<dbReference type="InterPro" id="IPR013785">
    <property type="entry name" value="Aldolase_TIM"/>
</dbReference>
<dbReference type="Pfam" id="PF00701">
    <property type="entry name" value="DHDPS"/>
    <property type="match status" value="1"/>
</dbReference>
<accession>A0A382ZHM9</accession>
<protein>
    <recommendedName>
        <fullName evidence="2">Dihydrodipicolinate synthase family protein</fullName>
    </recommendedName>
</protein>
<dbReference type="Gene3D" id="3.20.20.70">
    <property type="entry name" value="Aldolase class I"/>
    <property type="match status" value="1"/>
</dbReference>